<feature type="region of interest" description="Disordered" evidence="5">
    <location>
        <begin position="629"/>
        <end position="670"/>
    </location>
</feature>
<protein>
    <recommendedName>
        <fullName evidence="6">Zn(2)-C6 fungal-type domain-containing protein</fullName>
    </recommendedName>
</protein>
<evidence type="ECO:0000256" key="1">
    <source>
        <dbReference type="ARBA" id="ARBA00022723"/>
    </source>
</evidence>
<comment type="caution">
    <text evidence="7">The sequence shown here is derived from an EMBL/GenBank/DDBJ whole genome shotgun (WGS) entry which is preliminary data.</text>
</comment>
<dbReference type="Gene3D" id="4.10.240.10">
    <property type="entry name" value="Zn(2)-C6 fungal-type DNA-binding domain"/>
    <property type="match status" value="1"/>
</dbReference>
<dbReference type="InterPro" id="IPR001138">
    <property type="entry name" value="Zn2Cys6_DnaBD"/>
</dbReference>
<dbReference type="PANTHER" id="PTHR47424">
    <property type="entry name" value="REGULATORY PROTEIN GAL4"/>
    <property type="match status" value="1"/>
</dbReference>
<reference evidence="7 8" key="1">
    <citation type="submission" date="2019-06" db="EMBL/GenBank/DDBJ databases">
        <authorList>
            <person name="Broberg M."/>
        </authorList>
    </citation>
    <scope>NUCLEOTIDE SEQUENCE [LARGE SCALE GENOMIC DNA]</scope>
</reference>
<dbReference type="PROSITE" id="PS00463">
    <property type="entry name" value="ZN2_CY6_FUNGAL_1"/>
    <property type="match status" value="1"/>
</dbReference>
<evidence type="ECO:0000256" key="4">
    <source>
        <dbReference type="ARBA" id="ARBA00023242"/>
    </source>
</evidence>
<feature type="domain" description="Zn(2)-C6 fungal-type" evidence="6">
    <location>
        <begin position="44"/>
        <end position="76"/>
    </location>
</feature>
<feature type="compositionally biased region" description="Polar residues" evidence="5">
    <location>
        <begin position="137"/>
        <end position="149"/>
    </location>
</feature>
<dbReference type="CDD" id="cd00067">
    <property type="entry name" value="GAL4"/>
    <property type="match status" value="1"/>
</dbReference>
<keyword evidence="1" id="KW-0479">Metal-binding</keyword>
<evidence type="ECO:0000259" key="6">
    <source>
        <dbReference type="PROSITE" id="PS50048"/>
    </source>
</evidence>
<organism evidence="7 8">
    <name type="scientific">Bionectria ochroleuca</name>
    <name type="common">Gliocladium roseum</name>
    <dbReference type="NCBI Taxonomy" id="29856"/>
    <lineage>
        <taxon>Eukaryota</taxon>
        <taxon>Fungi</taxon>
        <taxon>Dikarya</taxon>
        <taxon>Ascomycota</taxon>
        <taxon>Pezizomycotina</taxon>
        <taxon>Sordariomycetes</taxon>
        <taxon>Hypocreomycetidae</taxon>
        <taxon>Hypocreales</taxon>
        <taxon>Bionectriaceae</taxon>
        <taxon>Clonostachys</taxon>
    </lineage>
</organism>
<keyword evidence="4" id="KW-0539">Nucleus</keyword>
<dbReference type="PROSITE" id="PS50048">
    <property type="entry name" value="ZN2_CY6_FUNGAL_2"/>
    <property type="match status" value="1"/>
</dbReference>
<keyword evidence="3" id="KW-0804">Transcription</keyword>
<evidence type="ECO:0000313" key="7">
    <source>
        <dbReference type="EMBL" id="VUC29916.1"/>
    </source>
</evidence>
<feature type="compositionally biased region" description="Basic and acidic residues" evidence="5">
    <location>
        <begin position="1"/>
        <end position="12"/>
    </location>
</feature>
<dbReference type="Pfam" id="PF00172">
    <property type="entry name" value="Zn_clus"/>
    <property type="match status" value="1"/>
</dbReference>
<dbReference type="EMBL" id="CABFNS010000812">
    <property type="protein sequence ID" value="VUC29916.1"/>
    <property type="molecule type" value="Genomic_DNA"/>
</dbReference>
<feature type="region of interest" description="Disordered" evidence="5">
    <location>
        <begin position="1"/>
        <end position="33"/>
    </location>
</feature>
<dbReference type="InterPro" id="IPR007219">
    <property type="entry name" value="XnlR_reg_dom"/>
</dbReference>
<dbReference type="SMART" id="SM00066">
    <property type="entry name" value="GAL4"/>
    <property type="match status" value="1"/>
</dbReference>
<dbReference type="InterPro" id="IPR051127">
    <property type="entry name" value="Fungal_SecMet_Regulators"/>
</dbReference>
<feature type="region of interest" description="Disordered" evidence="5">
    <location>
        <begin position="122"/>
        <end position="155"/>
    </location>
</feature>
<dbReference type="Pfam" id="PF04082">
    <property type="entry name" value="Fungal_trans"/>
    <property type="match status" value="1"/>
</dbReference>
<evidence type="ECO:0000313" key="8">
    <source>
        <dbReference type="Proteomes" id="UP000766486"/>
    </source>
</evidence>
<evidence type="ECO:0000256" key="3">
    <source>
        <dbReference type="ARBA" id="ARBA00023163"/>
    </source>
</evidence>
<accession>A0ABY6UFQ6</accession>
<evidence type="ECO:0000256" key="2">
    <source>
        <dbReference type="ARBA" id="ARBA00023015"/>
    </source>
</evidence>
<keyword evidence="2" id="KW-0805">Transcription regulation</keyword>
<proteinExistence type="predicted"/>
<dbReference type="Proteomes" id="UP000766486">
    <property type="component" value="Unassembled WGS sequence"/>
</dbReference>
<dbReference type="SMART" id="SM00906">
    <property type="entry name" value="Fungal_trans"/>
    <property type="match status" value="1"/>
</dbReference>
<name>A0ABY6UFQ6_BIOOC</name>
<dbReference type="PANTHER" id="PTHR47424:SF5">
    <property type="entry name" value="ZN(II)2CYS6 TRANSCRIPTION FACTOR (EUROFUNG)"/>
    <property type="match status" value="1"/>
</dbReference>
<dbReference type="CDD" id="cd12148">
    <property type="entry name" value="fungal_TF_MHR"/>
    <property type="match status" value="1"/>
</dbReference>
<keyword evidence="8" id="KW-1185">Reference proteome</keyword>
<sequence>MSRQTSSEHAEVDAEADTAVQKRAASPAVDAVRRPKRGKYTAVACDECKRRKLKCLPGENEDACRRCTSSGLPCVYPTHREAANAAKGKPENNAELWALDKEVKQLRLEMAELAATVTDLKSRVNGEDSRSIAASVRSGSNAATGQPTSPRDPRLRITVPKQPQFVGPTRSAYSIEIGERSLTRMGIPPYEMPPPSGPGSPIEPSRGPLTLDYEFWQRCDASEVSRLLGVFQEEVESVYPCIDSGYLAAHASKILEYGRNSEIALQNDTAPEPRQTDFSYKDFQLAKVALAIAIVIEAHGKRENSTQMVESVERSVSRISKPAGDVKDLQILVILSIYYFHSDEDLLAWRTIGLAARDALEMGLHRKATILESFHDEAQRSMAARVFWVIYVLDRRWSFGTSLSFALVDRDIDPELPEPGPDYQYLKCMIGYGRLSSQLWEALMAFGSMANFIPEETTAVLDLKTQEWLESIPPDLQLRHPRLGLAARAQPRVLHRLRALLYLRGNHTRILIYRHHLLSPAKIKADPHSAYLVVEIAKDSIKVLVHLNATSDIYSRQQTAFNYFLVTALAVIFLAVCHDPKVFAEVCRNSFHAAVKLVRDFSRRSQASRRLWNSIRGLLPRLRRLGMTGAEDGREVENNNGQSELPAREDSAGSLNQQKDSKDSGYGEEPGMIVPVGMEMLAGGLDSGTEFAGAGATPNMFQMSNDLMALFDVFEQGQQFPSDFGQDYYNGGDGSEITRRFQGLM</sequence>
<evidence type="ECO:0000256" key="5">
    <source>
        <dbReference type="SAM" id="MobiDB-lite"/>
    </source>
</evidence>
<dbReference type="SUPFAM" id="SSF57701">
    <property type="entry name" value="Zn2/Cys6 DNA-binding domain"/>
    <property type="match status" value="1"/>
</dbReference>
<dbReference type="InterPro" id="IPR036864">
    <property type="entry name" value="Zn2-C6_fun-type_DNA-bd_sf"/>
</dbReference>
<gene>
    <name evidence="7" type="ORF">CLO192961_LOCUS273239</name>
</gene>